<dbReference type="AlphaFoldDB" id="A0A916S7L8"/>
<reference evidence="3" key="1">
    <citation type="journal article" date="2014" name="Int. J. Syst. Evol. Microbiol.">
        <title>Complete genome sequence of Corynebacterium casei LMG S-19264T (=DSM 44701T), isolated from a smear-ripened cheese.</title>
        <authorList>
            <consortium name="US DOE Joint Genome Institute (JGI-PGF)"/>
            <person name="Walter F."/>
            <person name="Albersmeier A."/>
            <person name="Kalinowski J."/>
            <person name="Ruckert C."/>
        </authorList>
    </citation>
    <scope>NUCLEOTIDE SEQUENCE</scope>
    <source>
        <strain evidence="3">CGMCC 1.12408</strain>
    </source>
</reference>
<sequence>MIWVVAVISVVITIIVVWLSILTLNKGYGYNHKVDPLPSQSEENQLTGEDNTNLKK</sequence>
<feature type="region of interest" description="Disordered" evidence="1">
    <location>
        <begin position="36"/>
        <end position="56"/>
    </location>
</feature>
<dbReference type="Proteomes" id="UP000613512">
    <property type="component" value="Unassembled WGS sequence"/>
</dbReference>
<proteinExistence type="predicted"/>
<comment type="caution">
    <text evidence="3">The sequence shown here is derived from an EMBL/GenBank/DDBJ whole genome shotgun (WGS) entry which is preliminary data.</text>
</comment>
<keyword evidence="2" id="KW-0812">Transmembrane</keyword>
<keyword evidence="4" id="KW-1185">Reference proteome</keyword>
<keyword evidence="2" id="KW-0472">Membrane</keyword>
<protein>
    <recommendedName>
        <fullName evidence="5">YtzI protein</fullName>
    </recommendedName>
</protein>
<dbReference type="NCBIfam" id="NF033232">
    <property type="entry name" value="small_YtzI"/>
    <property type="match status" value="1"/>
</dbReference>
<dbReference type="RefSeq" id="WP_188385462.1">
    <property type="nucleotide sequence ID" value="NZ_BMEY01000017.1"/>
</dbReference>
<name>A0A916S7L8_9BACI</name>
<feature type="compositionally biased region" description="Polar residues" evidence="1">
    <location>
        <begin position="38"/>
        <end position="56"/>
    </location>
</feature>
<dbReference type="EMBL" id="BMEY01000017">
    <property type="protein sequence ID" value="GGA84634.1"/>
    <property type="molecule type" value="Genomic_DNA"/>
</dbReference>
<keyword evidence="2" id="KW-1133">Transmembrane helix</keyword>
<evidence type="ECO:0000256" key="1">
    <source>
        <dbReference type="SAM" id="MobiDB-lite"/>
    </source>
</evidence>
<accession>A0A916S7L8</accession>
<gene>
    <name evidence="3" type="ORF">GCM10008025_29710</name>
</gene>
<organism evidence="3 4">
    <name type="scientific">Ornithinibacillus halotolerans</name>
    <dbReference type="NCBI Taxonomy" id="1274357"/>
    <lineage>
        <taxon>Bacteria</taxon>
        <taxon>Bacillati</taxon>
        <taxon>Bacillota</taxon>
        <taxon>Bacilli</taxon>
        <taxon>Bacillales</taxon>
        <taxon>Bacillaceae</taxon>
        <taxon>Ornithinibacillus</taxon>
    </lineage>
</organism>
<evidence type="ECO:0000313" key="3">
    <source>
        <dbReference type="EMBL" id="GGA84634.1"/>
    </source>
</evidence>
<evidence type="ECO:0008006" key="5">
    <source>
        <dbReference type="Google" id="ProtNLM"/>
    </source>
</evidence>
<evidence type="ECO:0000313" key="4">
    <source>
        <dbReference type="Proteomes" id="UP000613512"/>
    </source>
</evidence>
<feature type="transmembrane region" description="Helical" evidence="2">
    <location>
        <begin position="6"/>
        <end position="24"/>
    </location>
</feature>
<reference evidence="3" key="2">
    <citation type="submission" date="2020-09" db="EMBL/GenBank/DDBJ databases">
        <authorList>
            <person name="Sun Q."/>
            <person name="Zhou Y."/>
        </authorList>
    </citation>
    <scope>NUCLEOTIDE SEQUENCE</scope>
    <source>
        <strain evidence="3">CGMCC 1.12408</strain>
    </source>
</reference>
<dbReference type="InterPro" id="IPR047753">
    <property type="entry name" value="YtzI-like"/>
</dbReference>
<evidence type="ECO:0000256" key="2">
    <source>
        <dbReference type="SAM" id="Phobius"/>
    </source>
</evidence>